<dbReference type="Proteomes" id="UP000265520">
    <property type="component" value="Unassembled WGS sequence"/>
</dbReference>
<protein>
    <submittedName>
        <fullName evidence="2">Uncharacterized protein</fullName>
    </submittedName>
</protein>
<reference evidence="2 3" key="1">
    <citation type="journal article" date="2018" name="Front. Plant Sci.">
        <title>Red Clover (Trifolium pratense) and Zigzag Clover (T. medium) - A Picture of Genomic Similarities and Differences.</title>
        <authorList>
            <person name="Dluhosova J."/>
            <person name="Istvanek J."/>
            <person name="Nedelnik J."/>
            <person name="Repkova J."/>
        </authorList>
    </citation>
    <scope>NUCLEOTIDE SEQUENCE [LARGE SCALE GENOMIC DNA]</scope>
    <source>
        <strain evidence="3">cv. 10/8</strain>
        <tissue evidence="2">Leaf</tissue>
    </source>
</reference>
<keyword evidence="3" id="KW-1185">Reference proteome</keyword>
<sequence>QQKAPVVPPGFAAQGNSQLETVLKNFMQETQKFDVDSKNQILAQGYERPSVGDIVTESNPKGTTEEHSVSEPNQSLSPATKASPEAVQKSKSDKTSVDSEVAKPSGQVMIRERPPPPFPHRL</sequence>
<organism evidence="2 3">
    <name type="scientific">Trifolium medium</name>
    <dbReference type="NCBI Taxonomy" id="97028"/>
    <lineage>
        <taxon>Eukaryota</taxon>
        <taxon>Viridiplantae</taxon>
        <taxon>Streptophyta</taxon>
        <taxon>Embryophyta</taxon>
        <taxon>Tracheophyta</taxon>
        <taxon>Spermatophyta</taxon>
        <taxon>Magnoliopsida</taxon>
        <taxon>eudicotyledons</taxon>
        <taxon>Gunneridae</taxon>
        <taxon>Pentapetalae</taxon>
        <taxon>rosids</taxon>
        <taxon>fabids</taxon>
        <taxon>Fabales</taxon>
        <taxon>Fabaceae</taxon>
        <taxon>Papilionoideae</taxon>
        <taxon>50 kb inversion clade</taxon>
        <taxon>NPAAA clade</taxon>
        <taxon>Hologalegina</taxon>
        <taxon>IRL clade</taxon>
        <taxon>Trifolieae</taxon>
        <taxon>Trifolium</taxon>
    </lineage>
</organism>
<feature type="compositionally biased region" description="Polar residues" evidence="1">
    <location>
        <begin position="70"/>
        <end position="80"/>
    </location>
</feature>
<dbReference type="AlphaFoldDB" id="A0A392Q0J9"/>
<name>A0A392Q0J9_9FABA</name>
<evidence type="ECO:0000313" key="2">
    <source>
        <dbReference type="EMBL" id="MCI17106.1"/>
    </source>
</evidence>
<gene>
    <name evidence="2" type="ORF">A2U01_0038253</name>
</gene>
<comment type="caution">
    <text evidence="2">The sequence shown here is derived from an EMBL/GenBank/DDBJ whole genome shotgun (WGS) entry which is preliminary data.</text>
</comment>
<evidence type="ECO:0000256" key="1">
    <source>
        <dbReference type="SAM" id="MobiDB-lite"/>
    </source>
</evidence>
<feature type="region of interest" description="Disordered" evidence="1">
    <location>
        <begin position="44"/>
        <end position="122"/>
    </location>
</feature>
<accession>A0A392Q0J9</accession>
<feature type="non-terminal residue" evidence="2">
    <location>
        <position position="1"/>
    </location>
</feature>
<evidence type="ECO:0000313" key="3">
    <source>
        <dbReference type="Proteomes" id="UP000265520"/>
    </source>
</evidence>
<dbReference type="EMBL" id="LXQA010103860">
    <property type="protein sequence ID" value="MCI17106.1"/>
    <property type="molecule type" value="Genomic_DNA"/>
</dbReference>
<feature type="compositionally biased region" description="Basic and acidic residues" evidence="1">
    <location>
        <begin position="88"/>
        <end position="101"/>
    </location>
</feature>
<proteinExistence type="predicted"/>